<accession>A0A1H5RNI8</accession>
<sequence length="179" mass="20943">MNQVQKLVQDVSTARNRYLDQIANLSEFQARWKPNSEVWNSIENTEHLYWAEQGGILGMWKTLHAIREGEMIRTYEFNNKDLSIEQIVERTWQPLEKVPAVAAPRLGGSLSFWKTSFLNMQNVLEAFAQDLQENELRLQAQHHPISGALDFHQRLEFLRFHIDRHRGQVSQLISTMNSL</sequence>
<dbReference type="Proteomes" id="UP000236736">
    <property type="component" value="Unassembled WGS sequence"/>
</dbReference>
<evidence type="ECO:0000313" key="3">
    <source>
        <dbReference type="Proteomes" id="UP000236736"/>
    </source>
</evidence>
<evidence type="ECO:0000313" key="2">
    <source>
        <dbReference type="EMBL" id="SEF39932.1"/>
    </source>
</evidence>
<name>A0A1H5RNI8_9BACT</name>
<evidence type="ECO:0000259" key="1">
    <source>
        <dbReference type="Pfam" id="PF12867"/>
    </source>
</evidence>
<proteinExistence type="predicted"/>
<gene>
    <name evidence="2" type="ORF">SAMN03080598_00018</name>
</gene>
<dbReference type="OrthoDB" id="5464839at2"/>
<dbReference type="Gene3D" id="1.20.120.450">
    <property type="entry name" value="dinb family like domain"/>
    <property type="match status" value="1"/>
</dbReference>
<dbReference type="STRING" id="1120964.GCA_001313265_05195"/>
<reference evidence="3" key="1">
    <citation type="submission" date="2016-10" db="EMBL/GenBank/DDBJ databases">
        <authorList>
            <person name="Varghese N."/>
            <person name="Submissions S."/>
        </authorList>
    </citation>
    <scope>NUCLEOTIDE SEQUENCE [LARGE SCALE GENOMIC DNA]</scope>
    <source>
        <strain evidence="3">DSM 17298</strain>
    </source>
</reference>
<dbReference type="RefSeq" id="WP_103922768.1">
    <property type="nucleotide sequence ID" value="NZ_FNVR01000001.1"/>
</dbReference>
<dbReference type="InterPro" id="IPR034660">
    <property type="entry name" value="DinB/YfiT-like"/>
</dbReference>
<dbReference type="SUPFAM" id="SSF109854">
    <property type="entry name" value="DinB/YfiT-like putative metalloenzymes"/>
    <property type="match status" value="1"/>
</dbReference>
<dbReference type="Pfam" id="PF12867">
    <property type="entry name" value="DinB_2"/>
    <property type="match status" value="1"/>
</dbReference>
<keyword evidence="3" id="KW-1185">Reference proteome</keyword>
<dbReference type="InterPro" id="IPR024775">
    <property type="entry name" value="DinB-like"/>
</dbReference>
<dbReference type="EMBL" id="FNVR01000001">
    <property type="protein sequence ID" value="SEF39932.1"/>
    <property type="molecule type" value="Genomic_DNA"/>
</dbReference>
<feature type="domain" description="DinB-like" evidence="1">
    <location>
        <begin position="13"/>
        <end position="169"/>
    </location>
</feature>
<organism evidence="2 3">
    <name type="scientific">Algoriphagus boritolerans DSM 17298 = JCM 18970</name>
    <dbReference type="NCBI Taxonomy" id="1120964"/>
    <lineage>
        <taxon>Bacteria</taxon>
        <taxon>Pseudomonadati</taxon>
        <taxon>Bacteroidota</taxon>
        <taxon>Cytophagia</taxon>
        <taxon>Cytophagales</taxon>
        <taxon>Cyclobacteriaceae</taxon>
        <taxon>Algoriphagus</taxon>
    </lineage>
</organism>
<protein>
    <submittedName>
        <fullName evidence="2">DinB superfamily protein</fullName>
    </submittedName>
</protein>
<dbReference type="AlphaFoldDB" id="A0A1H5RNI8"/>